<proteinExistence type="predicted"/>
<dbReference type="RefSeq" id="WP_263340817.1">
    <property type="nucleotide sequence ID" value="NZ_JAOVQO010000037.1"/>
</dbReference>
<protein>
    <recommendedName>
        <fullName evidence="3">Restriction endonuclease</fullName>
    </recommendedName>
</protein>
<evidence type="ECO:0008006" key="3">
    <source>
        <dbReference type="Google" id="ProtNLM"/>
    </source>
</evidence>
<evidence type="ECO:0000313" key="2">
    <source>
        <dbReference type="Proteomes" id="UP001209535"/>
    </source>
</evidence>
<dbReference type="EMBL" id="JAOVQO010000037">
    <property type="protein sequence ID" value="MCU9850555.1"/>
    <property type="molecule type" value="Genomic_DNA"/>
</dbReference>
<gene>
    <name evidence="1" type="ORF">OEZ60_21505</name>
</gene>
<reference evidence="1 2" key="1">
    <citation type="submission" date="2022-10" db="EMBL/GenBank/DDBJ databases">
        <title>Defluviimonas sp. nov., isolated from ocean surface sediments.</title>
        <authorList>
            <person name="He W."/>
            <person name="Wang L."/>
            <person name="Zhang D.-F."/>
        </authorList>
    </citation>
    <scope>NUCLEOTIDE SEQUENCE [LARGE SCALE GENOMIC DNA]</scope>
    <source>
        <strain evidence="1 2">WL0024</strain>
    </source>
</reference>
<keyword evidence="2" id="KW-1185">Reference proteome</keyword>
<comment type="caution">
    <text evidence="1">The sequence shown here is derived from an EMBL/GenBank/DDBJ whole genome shotgun (WGS) entry which is preliminary data.</text>
</comment>
<sequence length="456" mass="52385">MLIRPRLTDFHGINAAQADLDFAIPFFDEDVPLYLDPFMLWRSPSQQDQMLHTGLINAFNHLGTLAKSGNQAQAVSTLILASECDEVGLGTSARRKGKRIGEEKASEIISLFRRIPQYERAGFRHFEEIQLFVDGISKDRVSDIACNFLKSFLIDFTIDQCNRLGVPIQPVDVENVYDYRANTFVKHTGVTLPVNPNDGSPIIFVPRRWLRFVPWLSYEDYFHHYCPQDEVAHTPEELTRVSVLNYNRDHYGVVDAYVKAKERTAADCVNDPLFSQMPAMSARRALARIKKLPTGKTDGADREYEALIGKLLPSMLYPQLDFAQEQARTDDGVSIRDLIFYNTRSTPFLQEMMDDYGSRQITFEIKNVRQIGREHVDQLNRYLADELGRFGVLVTRNPLQRAEMTRTINLWAGQRKAIVVLTDADIEQMVEVFHSKQRAPLEVVLKKYVEFRRECP</sequence>
<accession>A0ABT2XFY4</accession>
<name>A0ABT2XFY4_9RHOB</name>
<organism evidence="1 2">
    <name type="scientific">Albidovulum salinarum</name>
    <dbReference type="NCBI Taxonomy" id="2984153"/>
    <lineage>
        <taxon>Bacteria</taxon>
        <taxon>Pseudomonadati</taxon>
        <taxon>Pseudomonadota</taxon>
        <taxon>Alphaproteobacteria</taxon>
        <taxon>Rhodobacterales</taxon>
        <taxon>Paracoccaceae</taxon>
        <taxon>Albidovulum</taxon>
    </lineage>
</organism>
<dbReference type="Proteomes" id="UP001209535">
    <property type="component" value="Unassembled WGS sequence"/>
</dbReference>
<evidence type="ECO:0000313" key="1">
    <source>
        <dbReference type="EMBL" id="MCU9850555.1"/>
    </source>
</evidence>